<keyword evidence="3" id="KW-1185">Reference proteome</keyword>
<gene>
    <name evidence="2" type="ORF">E2C01_095186</name>
</gene>
<dbReference type="AlphaFoldDB" id="A0A5B7JUM5"/>
<feature type="transmembrane region" description="Helical" evidence="1">
    <location>
        <begin position="14"/>
        <end position="34"/>
    </location>
</feature>
<reference evidence="2 3" key="1">
    <citation type="submission" date="2019-05" db="EMBL/GenBank/DDBJ databases">
        <title>Another draft genome of Portunus trituberculatus and its Hox gene families provides insights of decapod evolution.</title>
        <authorList>
            <person name="Jeong J.-H."/>
            <person name="Song I."/>
            <person name="Kim S."/>
            <person name="Choi T."/>
            <person name="Kim D."/>
            <person name="Ryu S."/>
            <person name="Kim W."/>
        </authorList>
    </citation>
    <scope>NUCLEOTIDE SEQUENCE [LARGE SCALE GENOMIC DNA]</scope>
    <source>
        <tissue evidence="2">Muscle</tissue>
    </source>
</reference>
<evidence type="ECO:0000313" key="2">
    <source>
        <dbReference type="EMBL" id="MPC99752.1"/>
    </source>
</evidence>
<comment type="caution">
    <text evidence="2">The sequence shown here is derived from an EMBL/GenBank/DDBJ whole genome shotgun (WGS) entry which is preliminary data.</text>
</comment>
<sequence length="76" mass="9289">MLMHYAFWTKDPRLMVYFLFCFYLALFLTCLCFLNRLRRLTQLWRFTCLVSTHIYSPECVPSPVCTLHLKTPFIWM</sequence>
<keyword evidence="1" id="KW-0812">Transmembrane</keyword>
<organism evidence="2 3">
    <name type="scientific">Portunus trituberculatus</name>
    <name type="common">Swimming crab</name>
    <name type="synonym">Neptunus trituberculatus</name>
    <dbReference type="NCBI Taxonomy" id="210409"/>
    <lineage>
        <taxon>Eukaryota</taxon>
        <taxon>Metazoa</taxon>
        <taxon>Ecdysozoa</taxon>
        <taxon>Arthropoda</taxon>
        <taxon>Crustacea</taxon>
        <taxon>Multicrustacea</taxon>
        <taxon>Malacostraca</taxon>
        <taxon>Eumalacostraca</taxon>
        <taxon>Eucarida</taxon>
        <taxon>Decapoda</taxon>
        <taxon>Pleocyemata</taxon>
        <taxon>Brachyura</taxon>
        <taxon>Eubrachyura</taxon>
        <taxon>Portunoidea</taxon>
        <taxon>Portunidae</taxon>
        <taxon>Portuninae</taxon>
        <taxon>Portunus</taxon>
    </lineage>
</organism>
<proteinExistence type="predicted"/>
<name>A0A5B7JUM5_PORTR</name>
<keyword evidence="1" id="KW-1133">Transmembrane helix</keyword>
<dbReference type="Proteomes" id="UP000324222">
    <property type="component" value="Unassembled WGS sequence"/>
</dbReference>
<keyword evidence="1" id="KW-0472">Membrane</keyword>
<evidence type="ECO:0000256" key="1">
    <source>
        <dbReference type="SAM" id="Phobius"/>
    </source>
</evidence>
<evidence type="ECO:0000313" key="3">
    <source>
        <dbReference type="Proteomes" id="UP000324222"/>
    </source>
</evidence>
<protein>
    <submittedName>
        <fullName evidence="2">Uncharacterized protein</fullName>
    </submittedName>
</protein>
<dbReference type="EMBL" id="VSRR010119689">
    <property type="protein sequence ID" value="MPC99752.1"/>
    <property type="molecule type" value="Genomic_DNA"/>
</dbReference>
<accession>A0A5B7JUM5</accession>